<dbReference type="PANTHER" id="PTHR35901">
    <property type="entry name" value="RIBONUCLEASE VAPC3"/>
    <property type="match status" value="1"/>
</dbReference>
<keyword evidence="1" id="KW-0540">Nuclease</keyword>
<keyword evidence="2" id="KW-0479">Metal-binding</keyword>
<evidence type="ECO:0000256" key="4">
    <source>
        <dbReference type="ARBA" id="ARBA00022842"/>
    </source>
</evidence>
<dbReference type="Pfam" id="PF01850">
    <property type="entry name" value="PIN"/>
    <property type="match status" value="1"/>
</dbReference>
<evidence type="ECO:0000256" key="1">
    <source>
        <dbReference type="ARBA" id="ARBA00022722"/>
    </source>
</evidence>
<evidence type="ECO:0000259" key="5">
    <source>
        <dbReference type="Pfam" id="PF01850"/>
    </source>
</evidence>
<reference evidence="6 7" key="1">
    <citation type="submission" date="2020-09" db="EMBL/GenBank/DDBJ databases">
        <title>Isolation and identification of active actinomycetes.</title>
        <authorList>
            <person name="Li X."/>
        </authorList>
    </citation>
    <scope>NUCLEOTIDE SEQUENCE [LARGE SCALE GENOMIC DNA]</scope>
    <source>
        <strain evidence="6 7">NEAU-LLC</strain>
    </source>
</reference>
<dbReference type="SUPFAM" id="SSF88723">
    <property type="entry name" value="PIN domain-like"/>
    <property type="match status" value="1"/>
</dbReference>
<organism evidence="6 7">
    <name type="scientific">Microbacterium helvum</name>
    <dbReference type="NCBI Taxonomy" id="2773713"/>
    <lineage>
        <taxon>Bacteria</taxon>
        <taxon>Bacillati</taxon>
        <taxon>Actinomycetota</taxon>
        <taxon>Actinomycetes</taxon>
        <taxon>Micrococcales</taxon>
        <taxon>Microbacteriaceae</taxon>
        <taxon>Microbacterium</taxon>
    </lineage>
</organism>
<sequence length="119" mass="12902">MSPRGQRAVDAVAVSAGDLHVPHLADVETLSVVRGLVAGSILTPDRGAQALVDLRDFPARRWPADMLFERIWDLRHVATAYDATYVALAEALGAQLITADEKLARGVRDATDCEILLVR</sequence>
<evidence type="ECO:0000256" key="3">
    <source>
        <dbReference type="ARBA" id="ARBA00022801"/>
    </source>
</evidence>
<dbReference type="InterPro" id="IPR029060">
    <property type="entry name" value="PIN-like_dom_sf"/>
</dbReference>
<keyword evidence="4" id="KW-0460">Magnesium</keyword>
<evidence type="ECO:0000313" key="7">
    <source>
        <dbReference type="Proteomes" id="UP000598426"/>
    </source>
</evidence>
<protein>
    <submittedName>
        <fullName evidence="6">Type II toxin-antitoxin system VapC family toxin</fullName>
    </submittedName>
</protein>
<dbReference type="InterPro" id="IPR002716">
    <property type="entry name" value="PIN_dom"/>
</dbReference>
<name>A0ABR8NJB0_9MICO</name>
<dbReference type="PANTHER" id="PTHR35901:SF1">
    <property type="entry name" value="EXONUCLEASE VAPC9"/>
    <property type="match status" value="1"/>
</dbReference>
<dbReference type="EMBL" id="JACXZS010000001">
    <property type="protein sequence ID" value="MBD3940259.1"/>
    <property type="molecule type" value="Genomic_DNA"/>
</dbReference>
<dbReference type="Gene3D" id="3.40.50.1010">
    <property type="entry name" value="5'-nuclease"/>
    <property type="match status" value="1"/>
</dbReference>
<dbReference type="CDD" id="cd09873">
    <property type="entry name" value="PIN_Pae0151-like"/>
    <property type="match status" value="1"/>
</dbReference>
<comment type="caution">
    <text evidence="6">The sequence shown here is derived from an EMBL/GenBank/DDBJ whole genome shotgun (WGS) entry which is preliminary data.</text>
</comment>
<feature type="domain" description="PIN" evidence="5">
    <location>
        <begin position="6"/>
        <end position="105"/>
    </location>
</feature>
<keyword evidence="3" id="KW-0378">Hydrolase</keyword>
<proteinExistence type="predicted"/>
<dbReference type="InterPro" id="IPR044153">
    <property type="entry name" value="PIN_Pae0151-like"/>
</dbReference>
<dbReference type="InterPro" id="IPR051619">
    <property type="entry name" value="TypeII_TA_RNase_PINc/VapC"/>
</dbReference>
<evidence type="ECO:0000313" key="6">
    <source>
        <dbReference type="EMBL" id="MBD3940259.1"/>
    </source>
</evidence>
<dbReference type="Proteomes" id="UP000598426">
    <property type="component" value="Unassembled WGS sequence"/>
</dbReference>
<accession>A0ABR8NJB0</accession>
<keyword evidence="7" id="KW-1185">Reference proteome</keyword>
<evidence type="ECO:0000256" key="2">
    <source>
        <dbReference type="ARBA" id="ARBA00022723"/>
    </source>
</evidence>
<gene>
    <name evidence="6" type="ORF">IF188_00915</name>
</gene>